<evidence type="ECO:0000313" key="2">
    <source>
        <dbReference type="EMBL" id="SFQ49252.1"/>
    </source>
</evidence>
<dbReference type="STRING" id="93684.SAMN05421853_10751"/>
<feature type="chain" id="PRO_5017304735" evidence="1">
    <location>
        <begin position="18"/>
        <end position="119"/>
    </location>
</feature>
<dbReference type="Proteomes" id="UP000243106">
    <property type="component" value="Unassembled WGS sequence"/>
</dbReference>
<feature type="signal peptide" evidence="1">
    <location>
        <begin position="1"/>
        <end position="17"/>
    </location>
</feature>
<evidence type="ECO:0000313" key="3">
    <source>
        <dbReference type="Proteomes" id="UP000243106"/>
    </source>
</evidence>
<keyword evidence="3" id="KW-1185">Reference proteome</keyword>
<gene>
    <name evidence="2" type="ORF">SAMN05421853_10751</name>
</gene>
<sequence>MKSLLLPLLLATTAAHADPVTIVDASMEKTGMDWRVSVTLEHPDTGWDHYADGWRVETEDGQVLGTRTLHHPHVTEQPFTRSLSSVQVPDGVWTVFIRAKCSVDGWGEERLAVKVRPEL</sequence>
<reference evidence="3" key="1">
    <citation type="submission" date="2016-10" db="EMBL/GenBank/DDBJ databases">
        <authorList>
            <person name="Varghese N."/>
            <person name="Submissions S."/>
        </authorList>
    </citation>
    <scope>NUCLEOTIDE SEQUENCE [LARGE SCALE GENOMIC DNA]</scope>
    <source>
        <strain evidence="3">JCM 10271</strain>
    </source>
</reference>
<dbReference type="AlphaFoldDB" id="A0A1I5YYG1"/>
<evidence type="ECO:0000256" key="1">
    <source>
        <dbReference type="SAM" id="SignalP"/>
    </source>
</evidence>
<dbReference type="RefSeq" id="WP_093011956.1">
    <property type="nucleotide sequence ID" value="NZ_FOXV01000007.1"/>
</dbReference>
<dbReference type="EMBL" id="FOXV01000007">
    <property type="protein sequence ID" value="SFQ49252.1"/>
    <property type="molecule type" value="Genomic_DNA"/>
</dbReference>
<protein>
    <submittedName>
        <fullName evidence="2">Uncharacterized protein</fullName>
    </submittedName>
</protein>
<proteinExistence type="predicted"/>
<accession>A0A1I5YYG1</accession>
<keyword evidence="1" id="KW-0732">Signal</keyword>
<name>A0A1I5YYG1_9RHOB</name>
<organism evidence="2 3">
    <name type="scientific">Roseivivax halotolerans</name>
    <dbReference type="NCBI Taxonomy" id="93684"/>
    <lineage>
        <taxon>Bacteria</taxon>
        <taxon>Pseudomonadati</taxon>
        <taxon>Pseudomonadota</taxon>
        <taxon>Alphaproteobacteria</taxon>
        <taxon>Rhodobacterales</taxon>
        <taxon>Roseobacteraceae</taxon>
        <taxon>Roseivivax</taxon>
    </lineage>
</organism>